<dbReference type="STRING" id="1079.BVIR_836"/>
<evidence type="ECO:0000313" key="4">
    <source>
        <dbReference type="EMBL" id="CUU41292.1"/>
    </source>
</evidence>
<accession>A0A0P0IS92</accession>
<protein>
    <submittedName>
        <fullName evidence="4">Protease inhibitor Inh</fullName>
    </submittedName>
</protein>
<feature type="compositionally biased region" description="Basic and acidic residues" evidence="2">
    <location>
        <begin position="72"/>
        <end position="86"/>
    </location>
</feature>
<proteinExistence type="predicted"/>
<gene>
    <name evidence="4" type="ORF">BVIRIDIS_02810</name>
</gene>
<dbReference type="AlphaFoldDB" id="A0A0P0IS92"/>
<dbReference type="InterPro" id="IPR021140">
    <property type="entry name" value="Inh/Omp19"/>
</dbReference>
<dbReference type="SUPFAM" id="SSF50882">
    <property type="entry name" value="beta-Barrel protease inhibitors"/>
    <property type="match status" value="1"/>
</dbReference>
<organism evidence="4 5">
    <name type="scientific">Blastochloris viridis</name>
    <name type="common">Rhodopseudomonas viridis</name>
    <dbReference type="NCBI Taxonomy" id="1079"/>
    <lineage>
        <taxon>Bacteria</taxon>
        <taxon>Pseudomonadati</taxon>
        <taxon>Pseudomonadota</taxon>
        <taxon>Alphaproteobacteria</taxon>
        <taxon>Hyphomicrobiales</taxon>
        <taxon>Blastochloridaceae</taxon>
        <taxon>Blastochloris</taxon>
    </lineage>
</organism>
<keyword evidence="5" id="KW-1185">Reference proteome</keyword>
<dbReference type="KEGG" id="bvr:BVIR_836"/>
<dbReference type="Pfam" id="PF02974">
    <property type="entry name" value="Inh"/>
    <property type="match status" value="1"/>
</dbReference>
<feature type="region of interest" description="Disordered" evidence="2">
    <location>
        <begin position="27"/>
        <end position="108"/>
    </location>
</feature>
<dbReference type="EMBL" id="LN907867">
    <property type="protein sequence ID" value="CUU41292.1"/>
    <property type="molecule type" value="Genomic_DNA"/>
</dbReference>
<dbReference type="InterPro" id="IPR016085">
    <property type="entry name" value="Protease_inh_B-barrel_dom"/>
</dbReference>
<feature type="compositionally biased region" description="Low complexity" evidence="2">
    <location>
        <begin position="59"/>
        <end position="68"/>
    </location>
</feature>
<reference evidence="5" key="1">
    <citation type="journal article" date="2016" name="Genome Announc.">
        <title>Revised genome sequence of the purple photosynthetic bacterium Blastochloris viridis.</title>
        <authorList>
            <person name="Liu L.N."/>
            <person name="Faulkner M."/>
            <person name="Liu X."/>
            <person name="Huang F."/>
            <person name="Darby A.C."/>
            <person name="Hall N."/>
        </authorList>
    </citation>
    <scope>NUCLEOTIDE SEQUENCE [LARGE SCALE GENOMIC DNA]</scope>
    <source>
        <strain evidence="5">ATCC 19567 / DSM 133 / F</strain>
    </source>
</reference>
<evidence type="ECO:0000259" key="3">
    <source>
        <dbReference type="Pfam" id="PF02974"/>
    </source>
</evidence>
<evidence type="ECO:0000256" key="1">
    <source>
        <dbReference type="ARBA" id="ARBA00022729"/>
    </source>
</evidence>
<name>A0A0P0IS92_BLAVI</name>
<dbReference type="GO" id="GO:0004866">
    <property type="term" value="F:endopeptidase inhibitor activity"/>
    <property type="evidence" value="ECO:0007669"/>
    <property type="project" value="InterPro"/>
</dbReference>
<feature type="domain" description="Alkaline proteinase inhibitor/ Outer membrane lipoprotein Omp19" evidence="3">
    <location>
        <begin position="121"/>
        <end position="206"/>
    </location>
</feature>
<keyword evidence="1" id="KW-0732">Signal</keyword>
<dbReference type="Gene3D" id="2.40.128.10">
    <property type="match status" value="1"/>
</dbReference>
<evidence type="ECO:0000256" key="2">
    <source>
        <dbReference type="SAM" id="MobiDB-lite"/>
    </source>
</evidence>
<evidence type="ECO:0000313" key="5">
    <source>
        <dbReference type="Proteomes" id="UP000065734"/>
    </source>
</evidence>
<dbReference type="Proteomes" id="UP000065734">
    <property type="component" value="Chromosome I"/>
</dbReference>
<sequence>MGDCMQAFSRFAVIAGAVFLAGCATDGSTLLSSTDQPPPPAEEAEVAPPVASAPPPAHSTPARSSTAAKPPRQPDKEKKAASKPETKQAPPAQQASKPPAAASAPASSAAPAAAAAEGGKAFNGSWQFSNGQKACMMTLSGSGASGTVSAGGECWNAYTKAKSWKLQGNEMVLTDSGNQPIARMQSTGATRYDGYGADGEPVVLIR</sequence>
<feature type="compositionally biased region" description="Low complexity" evidence="2">
    <location>
        <begin position="87"/>
        <end position="108"/>
    </location>
</feature>